<keyword evidence="2" id="KW-1185">Reference proteome</keyword>
<reference evidence="2" key="1">
    <citation type="journal article" date="2019" name="Int. J. Syst. Evol. Microbiol.">
        <title>The Global Catalogue of Microorganisms (GCM) 10K type strain sequencing project: providing services to taxonomists for standard genome sequencing and annotation.</title>
        <authorList>
            <consortium name="The Broad Institute Genomics Platform"/>
            <consortium name="The Broad Institute Genome Sequencing Center for Infectious Disease"/>
            <person name="Wu L."/>
            <person name="Ma J."/>
        </authorList>
    </citation>
    <scope>NUCLEOTIDE SEQUENCE [LARGE SCALE GENOMIC DNA]</scope>
    <source>
        <strain evidence="2">CCUG 62952</strain>
    </source>
</reference>
<protein>
    <recommendedName>
        <fullName evidence="3">Lipoprotein</fullName>
    </recommendedName>
</protein>
<proteinExistence type="predicted"/>
<sequence length="267" mass="30763">MKCSQSYISIIAISFGILGMGSCKNSAAPKCSQNKKAETTTFDSIQEISIKRTEGSPSTKDSNIENDLKLPQGYTLYERIKGDLNGDGIDDQVLMIKGTKEENIVIDRFDRKADRNRRGVLIYLTDADKMVLTTKNLDCFLSENEDGGVYFAPVLSMEIKNGKLFFRYDHGRYGHWKYTFKYQNSDFELIGYDASENYAQTVHREKSFNFLTKRKLIRKNISEDTEVNEDAIFEETWEDIQLERLYSLSKIKDFEALHITLETKQNP</sequence>
<comment type="caution">
    <text evidence="1">The sequence shown here is derived from an EMBL/GenBank/DDBJ whole genome shotgun (WGS) entry which is preliminary data.</text>
</comment>
<evidence type="ECO:0000313" key="1">
    <source>
        <dbReference type="EMBL" id="MFD0861477.1"/>
    </source>
</evidence>
<dbReference type="Proteomes" id="UP001596978">
    <property type="component" value="Unassembled WGS sequence"/>
</dbReference>
<gene>
    <name evidence="1" type="ORF">ACFQ1M_04610</name>
</gene>
<organism evidence="1 2">
    <name type="scientific">Sungkyunkwania multivorans</name>
    <dbReference type="NCBI Taxonomy" id="1173618"/>
    <lineage>
        <taxon>Bacteria</taxon>
        <taxon>Pseudomonadati</taxon>
        <taxon>Bacteroidota</taxon>
        <taxon>Flavobacteriia</taxon>
        <taxon>Flavobacteriales</taxon>
        <taxon>Flavobacteriaceae</taxon>
        <taxon>Sungkyunkwania</taxon>
    </lineage>
</organism>
<evidence type="ECO:0008006" key="3">
    <source>
        <dbReference type="Google" id="ProtNLM"/>
    </source>
</evidence>
<evidence type="ECO:0000313" key="2">
    <source>
        <dbReference type="Proteomes" id="UP001596978"/>
    </source>
</evidence>
<dbReference type="EMBL" id="JBHTJH010000004">
    <property type="protein sequence ID" value="MFD0861477.1"/>
    <property type="molecule type" value="Genomic_DNA"/>
</dbReference>
<accession>A0ABW3CWC4</accession>
<dbReference type="PROSITE" id="PS51257">
    <property type="entry name" value="PROKAR_LIPOPROTEIN"/>
    <property type="match status" value="1"/>
</dbReference>
<dbReference type="RefSeq" id="WP_386404569.1">
    <property type="nucleotide sequence ID" value="NZ_JBHTJH010000004.1"/>
</dbReference>
<name>A0ABW3CWC4_9FLAO</name>